<dbReference type="EMBL" id="NHNI01000003">
    <property type="protein sequence ID" value="OZY83942.1"/>
    <property type="molecule type" value="Genomic_DNA"/>
</dbReference>
<feature type="active site" evidence="1">
    <location>
        <position position="91"/>
    </location>
</feature>
<dbReference type="InterPro" id="IPR036188">
    <property type="entry name" value="FAD/NAD-bd_sf"/>
</dbReference>
<dbReference type="RefSeq" id="WP_094986200.1">
    <property type="nucleotide sequence ID" value="NZ_NHNI01000003.1"/>
</dbReference>
<dbReference type="GO" id="GO:0000166">
    <property type="term" value="F:nucleotide binding"/>
    <property type="evidence" value="ECO:0007669"/>
    <property type="project" value="UniProtKB-KW"/>
</dbReference>
<proteinExistence type="predicted"/>
<dbReference type="GO" id="GO:0004497">
    <property type="term" value="F:monooxygenase activity"/>
    <property type="evidence" value="ECO:0007669"/>
    <property type="project" value="InterPro"/>
</dbReference>
<accession>A0A266Q277</accession>
<dbReference type="InterPro" id="IPR033856">
    <property type="entry name" value="Trp_halogen"/>
</dbReference>
<feature type="binding site" evidence="2">
    <location>
        <position position="359"/>
    </location>
    <ligand>
        <name>FAD</name>
        <dbReference type="ChEBI" id="CHEBI:57692"/>
    </ligand>
</feature>
<dbReference type="PANTHER" id="PTHR43747">
    <property type="entry name" value="FAD-BINDING PROTEIN"/>
    <property type="match status" value="1"/>
</dbReference>
<keyword evidence="2" id="KW-0274">FAD</keyword>
<dbReference type="InterPro" id="IPR006905">
    <property type="entry name" value="Flavin_halogenase"/>
</dbReference>
<dbReference type="SUPFAM" id="SSF51905">
    <property type="entry name" value="FAD/NAD(P)-binding domain"/>
    <property type="match status" value="1"/>
</dbReference>
<evidence type="ECO:0000313" key="3">
    <source>
        <dbReference type="EMBL" id="OZY83942.1"/>
    </source>
</evidence>
<dbReference type="InterPro" id="IPR050816">
    <property type="entry name" value="Flavin-dep_Halogenase_NPB"/>
</dbReference>
<keyword evidence="2" id="KW-0285">Flavoprotein</keyword>
<dbReference type="Gene3D" id="3.50.50.60">
    <property type="entry name" value="FAD/NAD(P)-binding domain"/>
    <property type="match status" value="1"/>
</dbReference>
<dbReference type="PANTHER" id="PTHR43747:SF4">
    <property type="entry name" value="FLAVIN-DEPENDENT TRYPTOPHAN HALOGENASE"/>
    <property type="match status" value="1"/>
</dbReference>
<sequence>MHTHEFAPDHSSEDNSITDILIVGGGTAGWMAAAALSHVYKSKPCRIRLVESDHIGTVGVGEATIPVIQKFNQMLGIDEHDFIKHTQGTFKLGIEFVNWGSLDNAYIHPFGSYGMSMGYLSFYHYWLRLADAGHTQNPGEFSIAIQAALRGRFMPPANIPNSPLSQIAYAYHFDASLYAKYLRHFAQERGVVRIEGEIAQVLLRSTDGFVDKLLLKNGESLSAQLFIDCTGFRGLLIEQAMNTGYDDWSHWLPCDTAVAVPSHNISEPRPYTRSTAHSAGWQWSIPLQHRTGNGHVFCSKYMDDEQAKKILLENIDGDALAEPRFIRFKTGMRRKFWNKNCVAIGLASGFLEPLESTSIHLIQSSISKLIALLPTADFEQSTIDKYNELLTAEFMFVRDFIILHYKVSQRTDSDFWNYCRHMPVPESLQKKLDLYESSGRLFRDNNELFDEVSWFAVMQGQGLRPRHYHPLANQVEANEFHRIMQEIKAVVQRAADAMPTHAEYIAAHCAASKNH</sequence>
<comment type="caution">
    <text evidence="3">The sequence shown here is derived from an EMBL/GenBank/DDBJ whole genome shotgun (WGS) entry which is preliminary data.</text>
</comment>
<dbReference type="PIRSF" id="PIRSF011396">
    <property type="entry name" value="Trp_halogenase"/>
    <property type="match status" value="1"/>
</dbReference>
<feature type="binding site" evidence="2">
    <location>
        <position position="91"/>
    </location>
    <ligand>
        <name>7-chloro-L-tryptophan</name>
        <dbReference type="ChEBI" id="CHEBI:58713"/>
    </ligand>
</feature>
<feature type="binding site" evidence="2">
    <location>
        <begin position="25"/>
        <end position="28"/>
    </location>
    <ligand>
        <name>FAD</name>
        <dbReference type="ChEBI" id="CHEBI:57692"/>
    </ligand>
</feature>
<feature type="binding site" evidence="2">
    <location>
        <position position="355"/>
    </location>
    <ligand>
        <name>L-tryptophan</name>
        <dbReference type="ChEBI" id="CHEBI:57912"/>
    </ligand>
</feature>
<reference evidence="4" key="1">
    <citation type="submission" date="2017-05" db="EMBL/GenBank/DDBJ databases">
        <authorList>
            <person name="Barney B.M."/>
        </authorList>
    </citation>
    <scope>NUCLEOTIDE SEQUENCE [LARGE SCALE GENOMIC DNA]</scope>
    <source>
        <strain evidence="4">PSBB022</strain>
    </source>
</reference>
<evidence type="ECO:0000313" key="4">
    <source>
        <dbReference type="Proteomes" id="UP000216101"/>
    </source>
</evidence>
<keyword evidence="4" id="KW-1185">Reference proteome</keyword>
<keyword evidence="2" id="KW-0547">Nucleotide-binding</keyword>
<evidence type="ECO:0000256" key="1">
    <source>
        <dbReference type="PIRSR" id="PIRSR011396-1"/>
    </source>
</evidence>
<feature type="binding site" evidence="2">
    <location>
        <position position="346"/>
    </location>
    <ligand>
        <name>L-tryptophan</name>
        <dbReference type="ChEBI" id="CHEBI:57912"/>
    </ligand>
</feature>
<gene>
    <name evidence="3" type="ORF">CBP51_19270</name>
</gene>
<evidence type="ECO:0000256" key="2">
    <source>
        <dbReference type="PIRSR" id="PIRSR011396-2"/>
    </source>
</evidence>
<dbReference type="Pfam" id="PF04820">
    <property type="entry name" value="Trp_halogenase"/>
    <property type="match status" value="1"/>
</dbReference>
<dbReference type="Proteomes" id="UP000216101">
    <property type="component" value="Unassembled WGS sequence"/>
</dbReference>
<protein>
    <submittedName>
        <fullName evidence="3">Tryptophan halogenase</fullName>
    </submittedName>
</protein>
<dbReference type="AlphaFoldDB" id="A0A266Q277"/>
<name>A0A266Q277_9GAMM</name>
<organism evidence="3 4">
    <name type="scientific">Cellvibrio mixtus</name>
    <dbReference type="NCBI Taxonomy" id="39650"/>
    <lineage>
        <taxon>Bacteria</taxon>
        <taxon>Pseudomonadati</taxon>
        <taxon>Pseudomonadota</taxon>
        <taxon>Gammaproteobacteria</taxon>
        <taxon>Cellvibrionales</taxon>
        <taxon>Cellvibrionaceae</taxon>
        <taxon>Cellvibrio</taxon>
    </lineage>
</organism>